<gene>
    <name evidence="7" type="ORF">DBRI1063_LOCUS566</name>
</gene>
<feature type="transmembrane region" description="Helical" evidence="6">
    <location>
        <begin position="158"/>
        <end position="176"/>
    </location>
</feature>
<evidence type="ECO:0000256" key="1">
    <source>
        <dbReference type="ARBA" id="ARBA00004141"/>
    </source>
</evidence>
<feature type="transmembrane region" description="Helical" evidence="6">
    <location>
        <begin position="313"/>
        <end position="337"/>
    </location>
</feature>
<evidence type="ECO:0008006" key="8">
    <source>
        <dbReference type="Google" id="ProtNLM"/>
    </source>
</evidence>
<dbReference type="InterPro" id="IPR036259">
    <property type="entry name" value="MFS_trans_sf"/>
</dbReference>
<name>A0A6U3NNU4_9STRA</name>
<organism evidence="7">
    <name type="scientific">Ditylum brightwellii</name>
    <dbReference type="NCBI Taxonomy" id="49249"/>
    <lineage>
        <taxon>Eukaryota</taxon>
        <taxon>Sar</taxon>
        <taxon>Stramenopiles</taxon>
        <taxon>Ochrophyta</taxon>
        <taxon>Bacillariophyta</taxon>
        <taxon>Mediophyceae</taxon>
        <taxon>Lithodesmiophycidae</taxon>
        <taxon>Lithodesmiales</taxon>
        <taxon>Lithodesmiaceae</taxon>
        <taxon>Ditylum</taxon>
    </lineage>
</organism>
<dbReference type="GO" id="GO:0016020">
    <property type="term" value="C:membrane"/>
    <property type="evidence" value="ECO:0007669"/>
    <property type="project" value="UniProtKB-SubCell"/>
</dbReference>
<keyword evidence="2 6" id="KW-0812">Transmembrane</keyword>
<accession>A0A6U3NNU4</accession>
<comment type="subcellular location">
    <subcellularLocation>
        <location evidence="1">Membrane</location>
        <topology evidence="1">Multi-pass membrane protein</topology>
    </subcellularLocation>
</comment>
<feature type="compositionally biased region" description="Low complexity" evidence="5">
    <location>
        <begin position="1"/>
        <end position="16"/>
    </location>
</feature>
<evidence type="ECO:0000256" key="3">
    <source>
        <dbReference type="ARBA" id="ARBA00022989"/>
    </source>
</evidence>
<dbReference type="Gene3D" id="1.20.1250.20">
    <property type="entry name" value="MFS general substrate transporter like domains"/>
    <property type="match status" value="1"/>
</dbReference>
<dbReference type="InterPro" id="IPR011701">
    <property type="entry name" value="MFS"/>
</dbReference>
<feature type="transmembrane region" description="Helical" evidence="6">
    <location>
        <begin position="188"/>
        <end position="208"/>
    </location>
</feature>
<dbReference type="SUPFAM" id="SSF103473">
    <property type="entry name" value="MFS general substrate transporter"/>
    <property type="match status" value="1"/>
</dbReference>
<keyword evidence="4 6" id="KW-0472">Membrane</keyword>
<reference evidence="7" key="1">
    <citation type="submission" date="2021-01" db="EMBL/GenBank/DDBJ databases">
        <authorList>
            <person name="Corre E."/>
            <person name="Pelletier E."/>
            <person name="Niang G."/>
            <person name="Scheremetjew M."/>
            <person name="Finn R."/>
            <person name="Kale V."/>
            <person name="Holt S."/>
            <person name="Cochrane G."/>
            <person name="Meng A."/>
            <person name="Brown T."/>
            <person name="Cohen L."/>
        </authorList>
    </citation>
    <scope>NUCLEOTIDE SEQUENCE</scope>
    <source>
        <strain evidence="7">Pop2</strain>
    </source>
</reference>
<feature type="region of interest" description="Disordered" evidence="5">
    <location>
        <begin position="1"/>
        <end position="47"/>
    </location>
</feature>
<protein>
    <recommendedName>
        <fullName evidence="8">Major facilitator superfamily (MFS) profile domain-containing protein</fullName>
    </recommendedName>
</protein>
<dbReference type="GO" id="GO:0022857">
    <property type="term" value="F:transmembrane transporter activity"/>
    <property type="evidence" value="ECO:0007669"/>
    <property type="project" value="InterPro"/>
</dbReference>
<feature type="region of interest" description="Disordered" evidence="5">
    <location>
        <begin position="501"/>
        <end position="530"/>
    </location>
</feature>
<feature type="transmembrane region" description="Helical" evidence="6">
    <location>
        <begin position="244"/>
        <end position="265"/>
    </location>
</feature>
<evidence type="ECO:0000256" key="4">
    <source>
        <dbReference type="ARBA" id="ARBA00023136"/>
    </source>
</evidence>
<feature type="transmembrane region" description="Helical" evidence="6">
    <location>
        <begin position="220"/>
        <end position="238"/>
    </location>
</feature>
<feature type="compositionally biased region" description="Polar residues" evidence="5">
    <location>
        <begin position="32"/>
        <end position="45"/>
    </location>
</feature>
<feature type="transmembrane region" description="Helical" evidence="6">
    <location>
        <begin position="379"/>
        <end position="397"/>
    </location>
</feature>
<keyword evidence="3 6" id="KW-1133">Transmembrane helix</keyword>
<dbReference type="Pfam" id="PF07690">
    <property type="entry name" value="MFS_1"/>
    <property type="match status" value="1"/>
</dbReference>
<feature type="transmembrane region" description="Helical" evidence="6">
    <location>
        <begin position="349"/>
        <end position="367"/>
    </location>
</feature>
<dbReference type="PANTHER" id="PTHR23507">
    <property type="entry name" value="ZGC:174356"/>
    <property type="match status" value="1"/>
</dbReference>
<feature type="transmembrane region" description="Helical" evidence="6">
    <location>
        <begin position="441"/>
        <end position="460"/>
    </location>
</feature>
<feature type="compositionally biased region" description="Polar residues" evidence="5">
    <location>
        <begin position="510"/>
        <end position="520"/>
    </location>
</feature>
<dbReference type="EMBL" id="HBGN01000887">
    <property type="protein sequence ID" value="CAD9314160.1"/>
    <property type="molecule type" value="Transcribed_RNA"/>
</dbReference>
<evidence type="ECO:0000256" key="2">
    <source>
        <dbReference type="ARBA" id="ARBA00022692"/>
    </source>
</evidence>
<proteinExistence type="predicted"/>
<feature type="transmembrane region" description="Helical" evidence="6">
    <location>
        <begin position="67"/>
        <end position="89"/>
    </location>
</feature>
<evidence type="ECO:0000256" key="5">
    <source>
        <dbReference type="SAM" id="MobiDB-lite"/>
    </source>
</evidence>
<feature type="transmembrane region" description="Helical" evidence="6">
    <location>
        <begin position="472"/>
        <end position="492"/>
    </location>
</feature>
<dbReference type="PANTHER" id="PTHR23507:SF1">
    <property type="entry name" value="FI18259P1-RELATED"/>
    <property type="match status" value="1"/>
</dbReference>
<sequence length="530" mass="58186">MSFDQQESAQQEASESMQRRGRLLCSSKHARNGTSSGSMDPQNDLQSEEGGDSFLKFIFTSKGPPQIILWSLFYAIAIGSTITVVPSVITDRYARINYQFDGHTCSSYGADEKPDECSAASNDAMNASAVNSFVENMLTFATSPLMGSISDERGRRKLLLISSFLSILGPVMLVALQRDDSMNPAWYYASTSIKGFVSFMNIALSSMADVLPRKWRAPGFGLLTAGFFLGIAFSPLLALGLNHIQLSIFSLCLMIAMFVLALFFLPETLSREKSEEARRLRLMNIADESTCCCIFRNVKRPVVEILILNRDRLFRLVATLAFFSGMVLSADGLLIYYIQDRYGATDKEVSTLLVMVGILNIFVQAFVMKPLLDCIGEKMVLVVAFFFGSVHNLTYGFGPNIDFVYAAGALGSIREMSFPTISAIKSNNVDEHEQGRIQGALYSVSSLAGALGPLFLRFVYYRTRNKTFPGPGAMFVAAAGLDVIAVGIAFILPKNKVDSNIRDDEEQRPDNNLTDASNLSAPLLDDANSL</sequence>
<evidence type="ECO:0000313" key="7">
    <source>
        <dbReference type="EMBL" id="CAD9314160.1"/>
    </source>
</evidence>
<evidence type="ECO:0000256" key="6">
    <source>
        <dbReference type="SAM" id="Phobius"/>
    </source>
</evidence>
<dbReference type="AlphaFoldDB" id="A0A6U3NNU4"/>